<dbReference type="EMBL" id="JASCZI010271924">
    <property type="protein sequence ID" value="MED6217702.1"/>
    <property type="molecule type" value="Genomic_DNA"/>
</dbReference>
<evidence type="ECO:0000313" key="3">
    <source>
        <dbReference type="Proteomes" id="UP001341840"/>
    </source>
</evidence>
<accession>A0ABU6Z704</accession>
<evidence type="ECO:0000313" key="2">
    <source>
        <dbReference type="EMBL" id="MED6217702.1"/>
    </source>
</evidence>
<keyword evidence="1" id="KW-0472">Membrane</keyword>
<name>A0ABU6Z704_9FABA</name>
<gene>
    <name evidence="2" type="ORF">PIB30_020157</name>
</gene>
<keyword evidence="1" id="KW-0812">Transmembrane</keyword>
<reference evidence="2 3" key="1">
    <citation type="journal article" date="2023" name="Plants (Basel)">
        <title>Bridging the Gap: Combining Genomics and Transcriptomics Approaches to Understand Stylosanthes scabra, an Orphan Legume from the Brazilian Caatinga.</title>
        <authorList>
            <person name="Ferreira-Neto J.R.C."/>
            <person name="da Silva M.D."/>
            <person name="Binneck E."/>
            <person name="de Melo N.F."/>
            <person name="da Silva R.H."/>
            <person name="de Melo A.L.T.M."/>
            <person name="Pandolfi V."/>
            <person name="Bustamante F.O."/>
            <person name="Brasileiro-Vidal A.C."/>
            <person name="Benko-Iseppon A.M."/>
        </authorList>
    </citation>
    <scope>NUCLEOTIDE SEQUENCE [LARGE SCALE GENOMIC DNA]</scope>
    <source>
        <tissue evidence="2">Leaves</tissue>
    </source>
</reference>
<sequence length="111" mass="12357">MELMEHMSNPNPNPFSAYCHCHHVAVVSSSSSTTTASIIPSLLHPSAPAFIVSFLCSHRRHPMLRHLLFEIAIPLSAKPLDLSYSLHRRFCFFLLFFAASTPFAAVAAFRS</sequence>
<keyword evidence="1" id="KW-1133">Transmembrane helix</keyword>
<feature type="transmembrane region" description="Helical" evidence="1">
    <location>
        <begin position="90"/>
        <end position="109"/>
    </location>
</feature>
<organism evidence="2 3">
    <name type="scientific">Stylosanthes scabra</name>
    <dbReference type="NCBI Taxonomy" id="79078"/>
    <lineage>
        <taxon>Eukaryota</taxon>
        <taxon>Viridiplantae</taxon>
        <taxon>Streptophyta</taxon>
        <taxon>Embryophyta</taxon>
        <taxon>Tracheophyta</taxon>
        <taxon>Spermatophyta</taxon>
        <taxon>Magnoliopsida</taxon>
        <taxon>eudicotyledons</taxon>
        <taxon>Gunneridae</taxon>
        <taxon>Pentapetalae</taxon>
        <taxon>rosids</taxon>
        <taxon>fabids</taxon>
        <taxon>Fabales</taxon>
        <taxon>Fabaceae</taxon>
        <taxon>Papilionoideae</taxon>
        <taxon>50 kb inversion clade</taxon>
        <taxon>dalbergioids sensu lato</taxon>
        <taxon>Dalbergieae</taxon>
        <taxon>Pterocarpus clade</taxon>
        <taxon>Stylosanthes</taxon>
    </lineage>
</organism>
<protein>
    <submittedName>
        <fullName evidence="2">Uncharacterized protein</fullName>
    </submittedName>
</protein>
<proteinExistence type="predicted"/>
<comment type="caution">
    <text evidence="2">The sequence shown here is derived from an EMBL/GenBank/DDBJ whole genome shotgun (WGS) entry which is preliminary data.</text>
</comment>
<keyword evidence="3" id="KW-1185">Reference proteome</keyword>
<dbReference type="Proteomes" id="UP001341840">
    <property type="component" value="Unassembled WGS sequence"/>
</dbReference>
<evidence type="ECO:0000256" key="1">
    <source>
        <dbReference type="SAM" id="Phobius"/>
    </source>
</evidence>